<dbReference type="SUPFAM" id="SSF53448">
    <property type="entry name" value="Nucleotide-diphospho-sugar transferases"/>
    <property type="match status" value="1"/>
</dbReference>
<sequence>MKNCVILIPALNPNEKLCEYVRLLSEERFLSILIIDDGSEHTCQRIFDRCSSYYNVKVIRHSENKGKGRALKNAFAYILDDEQMSKANGVITADADGQHKLNDVMTIYQSLSKDQSKLVLGVRSFDSENVPLSNKTGNTITRHVFRLLYGKRISDTQTGLRGIAMDSLHHFTDLEGERYSYETNMLIAAVRQNLTIEECPIETVYINENESSHFNPFKDSAEIYWVLFKNFFKFMGVSLTSFLLDITLFQLFMLILGFTFARRRILISTILARAGSSLFNYCMNRSVVFKSKRKWKKTIIGYYSLALTEAVISGLSVYLLFQLTGFRAVFLKAGVDLVFFLVNYRIQKFVVFKD</sequence>
<dbReference type="EMBL" id="FNFK01000019">
    <property type="protein sequence ID" value="SDK24654.1"/>
    <property type="molecule type" value="Genomic_DNA"/>
</dbReference>
<evidence type="ECO:0000256" key="3">
    <source>
        <dbReference type="ARBA" id="ARBA00022989"/>
    </source>
</evidence>
<feature type="domain" description="GtrA/DPMS transmembrane" evidence="7">
    <location>
        <begin position="233"/>
        <end position="352"/>
    </location>
</feature>
<dbReference type="Gene3D" id="3.90.550.10">
    <property type="entry name" value="Spore Coat Polysaccharide Biosynthesis Protein SpsA, Chain A"/>
    <property type="match status" value="1"/>
</dbReference>
<evidence type="ECO:0000313" key="8">
    <source>
        <dbReference type="EMBL" id="SDK24654.1"/>
    </source>
</evidence>
<dbReference type="Pfam" id="PF04138">
    <property type="entry name" value="GtrA_DPMS_TM"/>
    <property type="match status" value="1"/>
</dbReference>
<evidence type="ECO:0000313" key="9">
    <source>
        <dbReference type="Proteomes" id="UP000199433"/>
    </source>
</evidence>
<organism evidence="8 9">
    <name type="scientific">Alkalibacterium thalassium</name>
    <dbReference type="NCBI Taxonomy" id="426701"/>
    <lineage>
        <taxon>Bacteria</taxon>
        <taxon>Bacillati</taxon>
        <taxon>Bacillota</taxon>
        <taxon>Bacilli</taxon>
        <taxon>Lactobacillales</taxon>
        <taxon>Carnobacteriaceae</taxon>
        <taxon>Alkalibacterium</taxon>
    </lineage>
</organism>
<dbReference type="GO" id="GO:0000271">
    <property type="term" value="P:polysaccharide biosynthetic process"/>
    <property type="evidence" value="ECO:0007669"/>
    <property type="project" value="InterPro"/>
</dbReference>
<keyword evidence="8" id="KW-0808">Transferase</keyword>
<dbReference type="PANTHER" id="PTHR10859">
    <property type="entry name" value="GLYCOSYL TRANSFERASE"/>
    <property type="match status" value="1"/>
</dbReference>
<evidence type="ECO:0000256" key="1">
    <source>
        <dbReference type="ARBA" id="ARBA00004141"/>
    </source>
</evidence>
<keyword evidence="4 5" id="KW-0472">Membrane</keyword>
<dbReference type="Proteomes" id="UP000199433">
    <property type="component" value="Unassembled WGS sequence"/>
</dbReference>
<protein>
    <submittedName>
        <fullName evidence="8">Dolichol-phosphate mannosyltransferase</fullName>
    </submittedName>
</protein>
<dbReference type="InterPro" id="IPR001173">
    <property type="entry name" value="Glyco_trans_2-like"/>
</dbReference>
<evidence type="ECO:0000256" key="2">
    <source>
        <dbReference type="ARBA" id="ARBA00022692"/>
    </source>
</evidence>
<dbReference type="AlphaFoldDB" id="A0A1G9ACV5"/>
<dbReference type="PANTHER" id="PTHR10859:SF114">
    <property type="entry name" value="DOLICHOL-PHOSPHATE MANNOSYLTRANSFERASE"/>
    <property type="match status" value="1"/>
</dbReference>
<reference evidence="9" key="1">
    <citation type="submission" date="2016-10" db="EMBL/GenBank/DDBJ databases">
        <authorList>
            <person name="Varghese N."/>
            <person name="Submissions S."/>
        </authorList>
    </citation>
    <scope>NUCLEOTIDE SEQUENCE [LARGE SCALE GENOMIC DNA]</scope>
    <source>
        <strain evidence="9">DSM 19181</strain>
    </source>
</reference>
<evidence type="ECO:0000256" key="4">
    <source>
        <dbReference type="ARBA" id="ARBA00023136"/>
    </source>
</evidence>
<feature type="transmembrane region" description="Helical" evidence="5">
    <location>
        <begin position="327"/>
        <end position="346"/>
    </location>
</feature>
<dbReference type="GO" id="GO:0016757">
    <property type="term" value="F:glycosyltransferase activity"/>
    <property type="evidence" value="ECO:0007669"/>
    <property type="project" value="UniProtKB-KW"/>
</dbReference>
<keyword evidence="3 5" id="KW-1133">Transmembrane helix</keyword>
<evidence type="ECO:0000256" key="5">
    <source>
        <dbReference type="SAM" id="Phobius"/>
    </source>
</evidence>
<dbReference type="InterPro" id="IPR007267">
    <property type="entry name" value="GtrA_DPMS_TM"/>
</dbReference>
<keyword evidence="8" id="KW-0328">Glycosyltransferase</keyword>
<keyword evidence="2 5" id="KW-0812">Transmembrane</keyword>
<dbReference type="CDD" id="cd04179">
    <property type="entry name" value="DPM_DPG-synthase_like"/>
    <property type="match status" value="1"/>
</dbReference>
<dbReference type="OrthoDB" id="9810303at2"/>
<dbReference type="GO" id="GO:0006487">
    <property type="term" value="P:protein N-linked glycosylation"/>
    <property type="evidence" value="ECO:0007669"/>
    <property type="project" value="TreeGrafter"/>
</dbReference>
<dbReference type="STRING" id="426701.SAMN04488098_10197"/>
<proteinExistence type="predicted"/>
<name>A0A1G9ACV5_9LACT</name>
<dbReference type="Pfam" id="PF00535">
    <property type="entry name" value="Glycos_transf_2"/>
    <property type="match status" value="1"/>
</dbReference>
<gene>
    <name evidence="8" type="ORF">SAMN04488098_10197</name>
</gene>
<dbReference type="GO" id="GO:0016020">
    <property type="term" value="C:membrane"/>
    <property type="evidence" value="ECO:0007669"/>
    <property type="project" value="UniProtKB-SubCell"/>
</dbReference>
<keyword evidence="9" id="KW-1185">Reference proteome</keyword>
<dbReference type="InterPro" id="IPR029044">
    <property type="entry name" value="Nucleotide-diphossugar_trans"/>
</dbReference>
<dbReference type="RefSeq" id="WP_091266613.1">
    <property type="nucleotide sequence ID" value="NZ_FNFK01000019.1"/>
</dbReference>
<comment type="subcellular location">
    <subcellularLocation>
        <location evidence="1">Membrane</location>
        <topology evidence="1">Multi-pass membrane protein</topology>
    </subcellularLocation>
</comment>
<feature type="domain" description="Glycosyltransferase 2-like" evidence="6">
    <location>
        <begin position="6"/>
        <end position="139"/>
    </location>
</feature>
<feature type="transmembrane region" description="Helical" evidence="5">
    <location>
        <begin position="239"/>
        <end position="261"/>
    </location>
</feature>
<feature type="transmembrane region" description="Helical" evidence="5">
    <location>
        <begin position="300"/>
        <end position="321"/>
    </location>
</feature>
<evidence type="ECO:0000259" key="7">
    <source>
        <dbReference type="Pfam" id="PF04138"/>
    </source>
</evidence>
<evidence type="ECO:0000259" key="6">
    <source>
        <dbReference type="Pfam" id="PF00535"/>
    </source>
</evidence>
<accession>A0A1G9ACV5</accession>